<reference evidence="1" key="1">
    <citation type="submission" date="2018-07" db="EMBL/GenBank/DDBJ databases">
        <authorList>
            <person name="Quirk P.G."/>
            <person name="Krulwich T.A."/>
        </authorList>
    </citation>
    <scope>NUCLEOTIDE SEQUENCE</scope>
</reference>
<dbReference type="Pfam" id="PF09344">
    <property type="entry name" value="Cas_CT1975"/>
    <property type="match status" value="1"/>
</dbReference>
<accession>A0A380TJV4</accession>
<protein>
    <submittedName>
        <fullName evidence="1">CRISPR system Cascade subunit CasC</fullName>
    </submittedName>
</protein>
<proteinExistence type="predicted"/>
<dbReference type="AlphaFoldDB" id="A0A380TJV4"/>
<organism evidence="1">
    <name type="scientific">metagenome</name>
    <dbReference type="NCBI Taxonomy" id="256318"/>
    <lineage>
        <taxon>unclassified sequences</taxon>
        <taxon>metagenomes</taxon>
    </lineage>
</organism>
<gene>
    <name evidence="1" type="primary">casC</name>
    <name evidence="1" type="ORF">DF3PB_830006</name>
</gene>
<name>A0A380TJV4_9ZZZZ</name>
<evidence type="ECO:0000313" key="1">
    <source>
        <dbReference type="EMBL" id="SUS08720.1"/>
    </source>
</evidence>
<dbReference type="InterPro" id="IPR010148">
    <property type="entry name" value="CRISPR-assoc_prot_CT1975"/>
</dbReference>
<sequence length="394" mass="43294">MTTPRFLQIHTLQSYPAALLNRDDSGLAKRLPFGGVTRTRISSQCLKRHWRVAEDEWALAHLGVPMGVRSRETITRCVIEPLQKTGQYRPEILDAVGDALHKKIYSEKAKTRTERQPLLLGWPEVEYLRTKAEDITRTAADPKQATDQVEALLGKGSKANLAAMMDAKGTLHAGLEAALFGRMVTSDPAANTDAAIHVAHAFTVHREESESDYFSVCEDLREEDDDAGAAHINETELDSGLYYGFVVVDVPALVSNLEGCPAKEWDASATSRDLAGKVVQHLCHLIAKVSPGAKLGSTAPYAYARLTLIETSARQPRSLANAFREPIRWHRDQAGTRAAIDRLAEEIKALDDCYGCKEVRRFAAVEEAALPAAERLVFDDLAAWAAEVVRGARA</sequence>
<dbReference type="EMBL" id="UIDG01000638">
    <property type="protein sequence ID" value="SUS08720.1"/>
    <property type="molecule type" value="Genomic_DNA"/>
</dbReference>
<dbReference type="NCBIfam" id="TIGR01869">
    <property type="entry name" value="casC_Cse4"/>
    <property type="match status" value="1"/>
</dbReference>